<protein>
    <submittedName>
        <fullName evidence="1">Uncharacterized protein</fullName>
    </submittedName>
</protein>
<comment type="caution">
    <text evidence="1">The sequence shown here is derived from an EMBL/GenBank/DDBJ whole genome shotgun (WGS) entry which is preliminary data.</text>
</comment>
<evidence type="ECO:0000313" key="1">
    <source>
        <dbReference type="EMBL" id="MFD2915480.1"/>
    </source>
</evidence>
<dbReference type="Proteomes" id="UP001597548">
    <property type="component" value="Unassembled WGS sequence"/>
</dbReference>
<gene>
    <name evidence="1" type="ORF">ACFS29_07520</name>
</gene>
<proteinExistence type="predicted"/>
<organism evidence="1 2">
    <name type="scientific">Psychroserpens luteus</name>
    <dbReference type="NCBI Taxonomy" id="1434066"/>
    <lineage>
        <taxon>Bacteria</taxon>
        <taxon>Pseudomonadati</taxon>
        <taxon>Bacteroidota</taxon>
        <taxon>Flavobacteriia</taxon>
        <taxon>Flavobacteriales</taxon>
        <taxon>Flavobacteriaceae</taxon>
        <taxon>Psychroserpens</taxon>
    </lineage>
</organism>
<dbReference type="EMBL" id="JBHUOS010000006">
    <property type="protein sequence ID" value="MFD2915480.1"/>
    <property type="molecule type" value="Genomic_DNA"/>
</dbReference>
<evidence type="ECO:0000313" key="2">
    <source>
        <dbReference type="Proteomes" id="UP001597548"/>
    </source>
</evidence>
<reference evidence="2" key="1">
    <citation type="journal article" date="2019" name="Int. J. Syst. Evol. Microbiol.">
        <title>The Global Catalogue of Microorganisms (GCM) 10K type strain sequencing project: providing services to taxonomists for standard genome sequencing and annotation.</title>
        <authorList>
            <consortium name="The Broad Institute Genomics Platform"/>
            <consortium name="The Broad Institute Genome Sequencing Center for Infectious Disease"/>
            <person name="Wu L."/>
            <person name="Ma J."/>
        </authorList>
    </citation>
    <scope>NUCLEOTIDE SEQUENCE [LARGE SCALE GENOMIC DNA]</scope>
    <source>
        <strain evidence="2">KCTC 32514</strain>
    </source>
</reference>
<keyword evidence="2" id="KW-1185">Reference proteome</keyword>
<name>A0ABW5ZR40_9FLAO</name>
<accession>A0ABW5ZR40</accession>
<dbReference type="RefSeq" id="WP_379660187.1">
    <property type="nucleotide sequence ID" value="NZ_JBHUOS010000006.1"/>
</dbReference>
<sequence>MRKKKNLILIAILIIGILSFYGFKNYAEKVKDEHCLATQISSKIFDFNTFDLKVDSALNLSDFKVVNQNSGKTIFADGKNRKGIKNEYGHCTFELFWKGKQVYEFGHFKMNNWNTNKYELNIGMENNELKPSLEIYGPDSKKADLYFRKITE</sequence>